<dbReference type="Pfam" id="PF01381">
    <property type="entry name" value="HTH_3"/>
    <property type="match status" value="1"/>
</dbReference>
<protein>
    <submittedName>
        <fullName evidence="3">Helix-turn-helix transcriptional regulator</fullName>
    </submittedName>
</protein>
<name>A0A9D1SGZ4_9FIRM</name>
<evidence type="ECO:0000313" key="3">
    <source>
        <dbReference type="EMBL" id="HIU59317.1"/>
    </source>
</evidence>
<feature type="region of interest" description="Disordered" evidence="1">
    <location>
        <begin position="37"/>
        <end position="60"/>
    </location>
</feature>
<dbReference type="InterPro" id="IPR010982">
    <property type="entry name" value="Lambda_DNA-bd_dom_sf"/>
</dbReference>
<dbReference type="Proteomes" id="UP000824081">
    <property type="component" value="Unassembled WGS sequence"/>
</dbReference>
<evidence type="ECO:0000256" key="1">
    <source>
        <dbReference type="SAM" id="MobiDB-lite"/>
    </source>
</evidence>
<evidence type="ECO:0000259" key="2">
    <source>
        <dbReference type="PROSITE" id="PS50943"/>
    </source>
</evidence>
<dbReference type="GO" id="GO:0003677">
    <property type="term" value="F:DNA binding"/>
    <property type="evidence" value="ECO:0007669"/>
    <property type="project" value="InterPro"/>
</dbReference>
<gene>
    <name evidence="3" type="ORF">IAC57_04345</name>
</gene>
<dbReference type="SUPFAM" id="SSF47413">
    <property type="entry name" value="lambda repressor-like DNA-binding domains"/>
    <property type="match status" value="1"/>
</dbReference>
<organism evidence="3 4">
    <name type="scientific">Candidatus Scatosoma pullistercoris</name>
    <dbReference type="NCBI Taxonomy" id="2840934"/>
    <lineage>
        <taxon>Bacteria</taxon>
        <taxon>Bacillati</taxon>
        <taxon>Bacillota</taxon>
        <taxon>Clostridia</taxon>
        <taxon>Candidatus Scatosoma</taxon>
    </lineage>
</organism>
<accession>A0A9D1SGZ4</accession>
<dbReference type="Gene3D" id="1.10.260.40">
    <property type="entry name" value="lambda repressor-like DNA-binding domains"/>
    <property type="match status" value="1"/>
</dbReference>
<reference evidence="3" key="1">
    <citation type="submission" date="2020-10" db="EMBL/GenBank/DDBJ databases">
        <authorList>
            <person name="Gilroy R."/>
        </authorList>
    </citation>
    <scope>NUCLEOTIDE SEQUENCE</scope>
    <source>
        <strain evidence="3">11687</strain>
    </source>
</reference>
<comment type="caution">
    <text evidence="3">The sequence shown here is derived from an EMBL/GenBank/DDBJ whole genome shotgun (WGS) entry which is preliminary data.</text>
</comment>
<reference evidence="3" key="2">
    <citation type="journal article" date="2021" name="PeerJ">
        <title>Extensive microbial diversity within the chicken gut microbiome revealed by metagenomics and culture.</title>
        <authorList>
            <person name="Gilroy R."/>
            <person name="Ravi A."/>
            <person name="Getino M."/>
            <person name="Pursley I."/>
            <person name="Horton D.L."/>
            <person name="Alikhan N.F."/>
            <person name="Baker D."/>
            <person name="Gharbi K."/>
            <person name="Hall N."/>
            <person name="Watson M."/>
            <person name="Adriaenssens E.M."/>
            <person name="Foster-Nyarko E."/>
            <person name="Jarju S."/>
            <person name="Secka A."/>
            <person name="Antonio M."/>
            <person name="Oren A."/>
            <person name="Chaudhuri R.R."/>
            <person name="La Ragione R."/>
            <person name="Hildebrand F."/>
            <person name="Pallen M.J."/>
        </authorList>
    </citation>
    <scope>NUCLEOTIDE SEQUENCE</scope>
    <source>
        <strain evidence="3">11687</strain>
    </source>
</reference>
<dbReference type="EMBL" id="DVMZ01000114">
    <property type="protein sequence ID" value="HIU59317.1"/>
    <property type="molecule type" value="Genomic_DNA"/>
</dbReference>
<dbReference type="AlphaFoldDB" id="A0A9D1SGZ4"/>
<dbReference type="PROSITE" id="PS50943">
    <property type="entry name" value="HTH_CROC1"/>
    <property type="match status" value="1"/>
</dbReference>
<dbReference type="CDD" id="cd00093">
    <property type="entry name" value="HTH_XRE"/>
    <property type="match status" value="1"/>
</dbReference>
<evidence type="ECO:0000313" key="4">
    <source>
        <dbReference type="Proteomes" id="UP000824081"/>
    </source>
</evidence>
<proteinExistence type="predicted"/>
<sequence>MEFRERLKKLREERKLSQSGLARQIYISRSAVAKLENGSGFPGKSRKNARRGLNGPRRCRFPPGDRLSSFAGGFVWQLMPAAGL</sequence>
<feature type="domain" description="HTH cro/C1-type" evidence="2">
    <location>
        <begin position="7"/>
        <end position="38"/>
    </location>
</feature>
<dbReference type="InterPro" id="IPR001387">
    <property type="entry name" value="Cro/C1-type_HTH"/>
</dbReference>